<dbReference type="SUPFAM" id="SSF69118">
    <property type="entry name" value="AhpD-like"/>
    <property type="match status" value="1"/>
</dbReference>
<dbReference type="OrthoDB" id="7593450at2"/>
<reference evidence="2" key="1">
    <citation type="submission" date="2019-07" db="EMBL/GenBank/DDBJ databases">
        <title>Shewanella sp. YLB-08 draft genomic sequence.</title>
        <authorList>
            <person name="Yu L."/>
        </authorList>
    </citation>
    <scope>NUCLEOTIDE SEQUENCE [LARGE SCALE GENOMIC DNA]</scope>
    <source>
        <strain evidence="2">JCM 20706</strain>
    </source>
</reference>
<name>A0A553JUN4_SHEHA</name>
<accession>A0A553JUN4</accession>
<evidence type="ECO:0008006" key="3">
    <source>
        <dbReference type="Google" id="ProtNLM"/>
    </source>
</evidence>
<dbReference type="EMBL" id="VKGK01000001">
    <property type="protein sequence ID" value="TRY16156.1"/>
    <property type="molecule type" value="Genomic_DNA"/>
</dbReference>
<dbReference type="AlphaFoldDB" id="A0A553JUN4"/>
<sequence length="188" mass="20962">MSDLPILSEEKFKEQFPDIHQQVCKELGMGFVPAIFRCVVVLNQDLAMSSWNMVRKNLCSGDLPRITKELMFSYIANKKECSYCMIAHHALALHHGFTGDDMSIILNDIEQIKNPALKLVIKLADASVDNNFELVASVDKELCELGFARDEITELIGMICCALYMVNLADSIGVGIDQEFINTIAEAS</sequence>
<dbReference type="Gene3D" id="1.20.1290.10">
    <property type="entry name" value="AhpD-like"/>
    <property type="match status" value="1"/>
</dbReference>
<gene>
    <name evidence="1" type="ORF">FN961_00550</name>
</gene>
<dbReference type="RefSeq" id="WP_143562601.1">
    <property type="nucleotide sequence ID" value="NZ_BMPL01000001.1"/>
</dbReference>
<dbReference type="InterPro" id="IPR029032">
    <property type="entry name" value="AhpD-like"/>
</dbReference>
<organism evidence="1 2">
    <name type="scientific">Shewanella hanedai</name>
    <name type="common">Alteromonas hanedai</name>
    <dbReference type="NCBI Taxonomy" id="25"/>
    <lineage>
        <taxon>Bacteria</taxon>
        <taxon>Pseudomonadati</taxon>
        <taxon>Pseudomonadota</taxon>
        <taxon>Gammaproteobacteria</taxon>
        <taxon>Alteromonadales</taxon>
        <taxon>Shewanellaceae</taxon>
        <taxon>Shewanella</taxon>
    </lineage>
</organism>
<evidence type="ECO:0000313" key="2">
    <source>
        <dbReference type="Proteomes" id="UP000318126"/>
    </source>
</evidence>
<evidence type="ECO:0000313" key="1">
    <source>
        <dbReference type="EMBL" id="TRY16156.1"/>
    </source>
</evidence>
<proteinExistence type="predicted"/>
<dbReference type="Proteomes" id="UP000318126">
    <property type="component" value="Unassembled WGS sequence"/>
</dbReference>
<comment type="caution">
    <text evidence="1">The sequence shown here is derived from an EMBL/GenBank/DDBJ whole genome shotgun (WGS) entry which is preliminary data.</text>
</comment>
<keyword evidence="2" id="KW-1185">Reference proteome</keyword>
<protein>
    <recommendedName>
        <fullName evidence="3">Peroxidase-related enzyme</fullName>
    </recommendedName>
</protein>